<keyword evidence="7" id="KW-0175">Coiled coil</keyword>
<comment type="caution">
    <text evidence="10">The sequence shown here is derived from an EMBL/GenBank/DDBJ whole genome shotgun (WGS) entry which is preliminary data.</text>
</comment>
<reference evidence="10" key="1">
    <citation type="journal article" date="2023" name="Science">
        <title>Genome structures resolve the early diversification of teleost fishes.</title>
        <authorList>
            <person name="Parey E."/>
            <person name="Louis A."/>
            <person name="Montfort J."/>
            <person name="Bouchez O."/>
            <person name="Roques C."/>
            <person name="Iampietro C."/>
            <person name="Lluch J."/>
            <person name="Castinel A."/>
            <person name="Donnadieu C."/>
            <person name="Desvignes T."/>
            <person name="Floi Bucao C."/>
            <person name="Jouanno E."/>
            <person name="Wen M."/>
            <person name="Mejri S."/>
            <person name="Dirks R."/>
            <person name="Jansen H."/>
            <person name="Henkel C."/>
            <person name="Chen W.J."/>
            <person name="Zahm M."/>
            <person name="Cabau C."/>
            <person name="Klopp C."/>
            <person name="Thompson A.W."/>
            <person name="Robinson-Rechavi M."/>
            <person name="Braasch I."/>
            <person name="Lecointre G."/>
            <person name="Bobe J."/>
            <person name="Postlethwait J.H."/>
            <person name="Berthelot C."/>
            <person name="Roest Crollius H."/>
            <person name="Guiguen Y."/>
        </authorList>
    </citation>
    <scope>NUCLEOTIDE SEQUENCE</scope>
    <source>
        <strain evidence="10">Concon-B</strain>
    </source>
</reference>
<sequence length="351" mass="39146">MNGETDYRKHKRRMGRQTTESIKSASRSAGRCPGCMKRSGPSLSEHRVHVKSEILWQAHVLGKQHKQKITELKGAKQIPQQTSKGPLLKRKTSDSEKTHLKKIKADTDVDSCSLGVPVDGQKTAGSSRSGLILLGNYDEDDDDSDENNEDDDMDTDEDVKGQINKAARSSAVQKSSELPSPTVAGLPADFFDSGLASGRSISHSGSVLKAGDEPEKPVVRKDNTAEALPEGFFDDPVTDAKVRKVDAPKDQMDKEWDEFQKELRQVNSASEAIVAVDDEEGRLERQIDEIDEQIECYRRVEVLREKRDVVKDLLQKRTEDSEQQEGESSEDDEDELLQLLSRDWRAKGVLS</sequence>
<gene>
    <name evidence="10" type="ORF">COCON_G00011980</name>
</gene>
<feature type="compositionally biased region" description="Acidic residues" evidence="8">
    <location>
        <begin position="321"/>
        <end position="336"/>
    </location>
</feature>
<dbReference type="GO" id="GO:0003676">
    <property type="term" value="F:nucleic acid binding"/>
    <property type="evidence" value="ECO:0007669"/>
    <property type="project" value="InterPro"/>
</dbReference>
<feature type="compositionally biased region" description="Polar residues" evidence="8">
    <location>
        <begin position="16"/>
        <end position="27"/>
    </location>
</feature>
<keyword evidence="3" id="KW-0479">Metal-binding</keyword>
<name>A0A9Q1I8C5_CONCO</name>
<dbReference type="InterPro" id="IPR059039">
    <property type="entry name" value="ZNF380_CC"/>
</dbReference>
<evidence type="ECO:0000256" key="4">
    <source>
        <dbReference type="ARBA" id="ARBA00022771"/>
    </source>
</evidence>
<feature type="coiled-coil region" evidence="7">
    <location>
        <begin position="273"/>
        <end position="300"/>
    </location>
</feature>
<evidence type="ECO:0000256" key="3">
    <source>
        <dbReference type="ARBA" id="ARBA00022723"/>
    </source>
</evidence>
<evidence type="ECO:0000256" key="5">
    <source>
        <dbReference type="ARBA" id="ARBA00022833"/>
    </source>
</evidence>
<dbReference type="InterPro" id="IPR040050">
    <property type="entry name" value="ZNF830-like"/>
</dbReference>
<evidence type="ECO:0000259" key="9">
    <source>
        <dbReference type="Pfam" id="PF23406"/>
    </source>
</evidence>
<dbReference type="GO" id="GO:0008270">
    <property type="term" value="F:zinc ion binding"/>
    <property type="evidence" value="ECO:0007669"/>
    <property type="project" value="UniProtKB-KW"/>
</dbReference>
<feature type="domain" description="ZNF380 coiled-coil" evidence="9">
    <location>
        <begin position="228"/>
        <end position="308"/>
    </location>
</feature>
<feature type="region of interest" description="Disordered" evidence="8">
    <location>
        <begin position="65"/>
        <end position="182"/>
    </location>
</feature>
<evidence type="ECO:0000256" key="6">
    <source>
        <dbReference type="ARBA" id="ARBA00023242"/>
    </source>
</evidence>
<dbReference type="AlphaFoldDB" id="A0A9Q1I8C5"/>
<evidence type="ECO:0000313" key="11">
    <source>
        <dbReference type="Proteomes" id="UP001152803"/>
    </source>
</evidence>
<feature type="region of interest" description="Disordered" evidence="8">
    <location>
        <begin position="316"/>
        <end position="336"/>
    </location>
</feature>
<keyword evidence="4" id="KW-0863">Zinc-finger</keyword>
<feature type="compositionally biased region" description="Basic and acidic residues" evidence="8">
    <location>
        <begin position="91"/>
        <end position="107"/>
    </location>
</feature>
<evidence type="ECO:0000256" key="2">
    <source>
        <dbReference type="ARBA" id="ARBA00022473"/>
    </source>
</evidence>
<keyword evidence="5" id="KW-0862">Zinc</keyword>
<feature type="compositionally biased region" description="Polar residues" evidence="8">
    <location>
        <begin position="170"/>
        <end position="179"/>
    </location>
</feature>
<feature type="region of interest" description="Disordered" evidence="8">
    <location>
        <begin position="1"/>
        <end position="46"/>
    </location>
</feature>
<organism evidence="10 11">
    <name type="scientific">Conger conger</name>
    <name type="common">Conger eel</name>
    <name type="synonym">Muraena conger</name>
    <dbReference type="NCBI Taxonomy" id="82655"/>
    <lineage>
        <taxon>Eukaryota</taxon>
        <taxon>Metazoa</taxon>
        <taxon>Chordata</taxon>
        <taxon>Craniata</taxon>
        <taxon>Vertebrata</taxon>
        <taxon>Euteleostomi</taxon>
        <taxon>Actinopterygii</taxon>
        <taxon>Neopterygii</taxon>
        <taxon>Teleostei</taxon>
        <taxon>Anguilliformes</taxon>
        <taxon>Congridae</taxon>
        <taxon>Conger</taxon>
    </lineage>
</organism>
<evidence type="ECO:0000313" key="10">
    <source>
        <dbReference type="EMBL" id="KAJ8288539.1"/>
    </source>
</evidence>
<feature type="region of interest" description="Disordered" evidence="8">
    <location>
        <begin position="203"/>
        <end position="234"/>
    </location>
</feature>
<keyword evidence="2" id="KW-0217">Developmental protein</keyword>
<evidence type="ECO:0000256" key="1">
    <source>
        <dbReference type="ARBA" id="ARBA00004324"/>
    </source>
</evidence>
<dbReference type="OrthoDB" id="77607at2759"/>
<accession>A0A9Q1I8C5</accession>
<feature type="compositionally biased region" description="Acidic residues" evidence="8">
    <location>
        <begin position="137"/>
        <end position="157"/>
    </location>
</feature>
<proteinExistence type="predicted"/>
<dbReference type="GO" id="GO:0044773">
    <property type="term" value="P:mitotic DNA damage checkpoint signaling"/>
    <property type="evidence" value="ECO:0007669"/>
    <property type="project" value="TreeGrafter"/>
</dbReference>
<evidence type="ECO:0000256" key="7">
    <source>
        <dbReference type="SAM" id="Coils"/>
    </source>
</evidence>
<keyword evidence="6" id="KW-0539">Nucleus</keyword>
<dbReference type="GO" id="GO:0033260">
    <property type="term" value="P:nuclear DNA replication"/>
    <property type="evidence" value="ECO:0007669"/>
    <property type="project" value="TreeGrafter"/>
</dbReference>
<evidence type="ECO:0000256" key="8">
    <source>
        <dbReference type="SAM" id="MobiDB-lite"/>
    </source>
</evidence>
<dbReference type="EMBL" id="JAFJMO010000001">
    <property type="protein sequence ID" value="KAJ8288539.1"/>
    <property type="molecule type" value="Genomic_DNA"/>
</dbReference>
<dbReference type="PANTHER" id="PTHR13278">
    <property type="entry name" value="ZINC FINGER PROTEIN 830"/>
    <property type="match status" value="1"/>
</dbReference>
<dbReference type="Proteomes" id="UP001152803">
    <property type="component" value="Unassembled WGS sequence"/>
</dbReference>
<protein>
    <recommendedName>
        <fullName evidence="9">ZNF380 coiled-coil domain-containing protein</fullName>
    </recommendedName>
</protein>
<keyword evidence="11" id="KW-1185">Reference proteome</keyword>
<dbReference type="Pfam" id="PF23406">
    <property type="entry name" value="ZNF380_CC"/>
    <property type="match status" value="1"/>
</dbReference>
<comment type="subcellular location">
    <subcellularLocation>
        <location evidence="1">Nucleus speckle</location>
    </subcellularLocation>
</comment>
<dbReference type="GO" id="GO:0033314">
    <property type="term" value="P:mitotic DNA replication checkpoint signaling"/>
    <property type="evidence" value="ECO:0007669"/>
    <property type="project" value="TreeGrafter"/>
</dbReference>
<feature type="compositionally biased region" description="Basic and acidic residues" evidence="8">
    <location>
        <begin position="210"/>
        <end position="224"/>
    </location>
</feature>
<dbReference type="PANTHER" id="PTHR13278:SF0">
    <property type="entry name" value="ZINC FINGER PROTEIN 830"/>
    <property type="match status" value="1"/>
</dbReference>
<dbReference type="GO" id="GO:0005681">
    <property type="term" value="C:spliceosomal complex"/>
    <property type="evidence" value="ECO:0007669"/>
    <property type="project" value="InterPro"/>
</dbReference>